<proteinExistence type="inferred from homology"/>
<keyword evidence="3 6" id="KW-0812">Transmembrane</keyword>
<dbReference type="AlphaFoldDB" id="A0A0B7AVA0"/>
<feature type="transmembrane region" description="Helical" evidence="6">
    <location>
        <begin position="313"/>
        <end position="336"/>
    </location>
</feature>
<feature type="transmembrane region" description="Helical" evidence="6">
    <location>
        <begin position="275"/>
        <end position="292"/>
    </location>
</feature>
<dbReference type="GO" id="GO:0016020">
    <property type="term" value="C:membrane"/>
    <property type="evidence" value="ECO:0007669"/>
    <property type="project" value="UniProtKB-SubCell"/>
</dbReference>
<feature type="transmembrane region" description="Helical" evidence="6">
    <location>
        <begin position="463"/>
        <end position="486"/>
    </location>
</feature>
<feature type="transmembrane region" description="Helical" evidence="6">
    <location>
        <begin position="381"/>
        <end position="398"/>
    </location>
</feature>
<reference evidence="7" key="1">
    <citation type="submission" date="2014-12" db="EMBL/GenBank/DDBJ databases">
        <title>Insight into the proteome of Arion vulgaris.</title>
        <authorList>
            <person name="Aradska J."/>
            <person name="Bulat T."/>
            <person name="Smidak R."/>
            <person name="Sarate P."/>
            <person name="Gangsoo J."/>
            <person name="Sialana F."/>
            <person name="Bilban M."/>
            <person name="Lubec G."/>
        </authorList>
    </citation>
    <scope>NUCLEOTIDE SEQUENCE</scope>
    <source>
        <tissue evidence="7">Skin</tissue>
    </source>
</reference>
<evidence type="ECO:0000256" key="6">
    <source>
        <dbReference type="SAM" id="Phobius"/>
    </source>
</evidence>
<sequence>TTMLKTTVLDHSCNGPCKNSCTEENKTSLEILVKEVQVKVTVMNEMEMGDLMVDSCKEKEKLGEFDVDRRKLVQELESECTLRYGIRETPPVVIILAGALQHILLSMSGCLTTSLVVADVACVPFDHYIRSHLFSTTIFMVGLCTIMQTAFGVRLPIFQGPSSSFLVPLLALQRDPKWKCPSRPEFNNYLHNNVTIATNMSTNETAADSLQGIHWRIQEMSGALILASLIEIVMGSSGLLKYLLRFIGPITIACTITLIGTSLYKLPIIYGRPSFPIAISCTFLVMVFVLYFKRVEIPLPRIGKKNSKKPRPTFPIFQLLPILLAVVIAWIISWILTVCGVFTDDKADISYMARADAKANIIASSSWFQLTYPGQFGAPKLSFALTLGFLVACFSSMIESVGDYYAAQKVCLAPMIPHHAISRGILVEGIGSILSATVGAGHATTSYSGNIAVLSLTKTGSRVIMYAAGAILLFTSLIGKAGAALTTIPNPILGGVIMVIVSTLLSIGLSNLKHVDMSSSRNILVVGFPLMAGIVVPVCLDTYPTLIQTGNEEANRVINVVLGTPMFLGGVLALILDTTVPGTRESRGMAHWEQIQSSDDSEQDDDIYSWSIYPRIVRYCPILRYSIFTQSDVGI</sequence>
<feature type="transmembrane region" description="Helical" evidence="6">
    <location>
        <begin position="524"/>
        <end position="545"/>
    </location>
</feature>
<dbReference type="EMBL" id="HACG01037687">
    <property type="protein sequence ID" value="CEK84552.1"/>
    <property type="molecule type" value="Transcribed_RNA"/>
</dbReference>
<dbReference type="InterPro" id="IPR006043">
    <property type="entry name" value="NCS2"/>
</dbReference>
<feature type="transmembrane region" description="Helical" evidence="6">
    <location>
        <begin position="92"/>
        <end position="118"/>
    </location>
</feature>
<keyword evidence="4 6" id="KW-1133">Transmembrane helix</keyword>
<feature type="transmembrane region" description="Helical" evidence="6">
    <location>
        <begin position="492"/>
        <end position="512"/>
    </location>
</feature>
<dbReference type="PANTHER" id="PTHR11119">
    <property type="entry name" value="XANTHINE-URACIL / VITAMIN C PERMEASE FAMILY MEMBER"/>
    <property type="match status" value="1"/>
</dbReference>
<feature type="transmembrane region" description="Helical" evidence="6">
    <location>
        <begin position="138"/>
        <end position="157"/>
    </location>
</feature>
<evidence type="ECO:0000256" key="4">
    <source>
        <dbReference type="ARBA" id="ARBA00022989"/>
    </source>
</evidence>
<gene>
    <name evidence="7" type="primary">ORF143266</name>
</gene>
<name>A0A0B7AVA0_9EUPU</name>
<dbReference type="GO" id="GO:0022857">
    <property type="term" value="F:transmembrane transporter activity"/>
    <property type="evidence" value="ECO:0007669"/>
    <property type="project" value="InterPro"/>
</dbReference>
<evidence type="ECO:0000256" key="2">
    <source>
        <dbReference type="ARBA" id="ARBA00008821"/>
    </source>
</evidence>
<evidence type="ECO:0000256" key="1">
    <source>
        <dbReference type="ARBA" id="ARBA00004141"/>
    </source>
</evidence>
<feature type="transmembrane region" description="Helical" evidence="6">
    <location>
        <begin position="557"/>
        <end position="576"/>
    </location>
</feature>
<comment type="similarity">
    <text evidence="2">Belongs to the nucleobase:cation symporter-2 (NCS2) (TC 2.A.40) family.</text>
</comment>
<accession>A0A0B7AVA0</accession>
<evidence type="ECO:0008006" key="8">
    <source>
        <dbReference type="Google" id="ProtNLM"/>
    </source>
</evidence>
<dbReference type="Pfam" id="PF00860">
    <property type="entry name" value="Xan_ur_permease"/>
    <property type="match status" value="1"/>
</dbReference>
<feature type="non-terminal residue" evidence="7">
    <location>
        <position position="1"/>
    </location>
</feature>
<evidence type="ECO:0000313" key="7">
    <source>
        <dbReference type="EMBL" id="CEK84552.1"/>
    </source>
</evidence>
<feature type="transmembrane region" description="Helical" evidence="6">
    <location>
        <begin position="242"/>
        <end position="263"/>
    </location>
</feature>
<evidence type="ECO:0000256" key="5">
    <source>
        <dbReference type="ARBA" id="ARBA00023136"/>
    </source>
</evidence>
<evidence type="ECO:0000256" key="3">
    <source>
        <dbReference type="ARBA" id="ARBA00022692"/>
    </source>
</evidence>
<organism evidence="7">
    <name type="scientific">Arion vulgaris</name>
    <dbReference type="NCBI Taxonomy" id="1028688"/>
    <lineage>
        <taxon>Eukaryota</taxon>
        <taxon>Metazoa</taxon>
        <taxon>Spiralia</taxon>
        <taxon>Lophotrochozoa</taxon>
        <taxon>Mollusca</taxon>
        <taxon>Gastropoda</taxon>
        <taxon>Heterobranchia</taxon>
        <taxon>Euthyneura</taxon>
        <taxon>Panpulmonata</taxon>
        <taxon>Eupulmonata</taxon>
        <taxon>Stylommatophora</taxon>
        <taxon>Helicina</taxon>
        <taxon>Arionoidea</taxon>
        <taxon>Arionidae</taxon>
        <taxon>Arion</taxon>
    </lineage>
</organism>
<comment type="subcellular location">
    <subcellularLocation>
        <location evidence="1">Membrane</location>
        <topology evidence="1">Multi-pass membrane protein</topology>
    </subcellularLocation>
</comment>
<protein>
    <recommendedName>
        <fullName evidence="8">SLC26A/SulP transporter domain-containing protein</fullName>
    </recommendedName>
</protein>
<keyword evidence="5 6" id="KW-0472">Membrane</keyword>